<evidence type="ECO:0000256" key="2">
    <source>
        <dbReference type="ARBA" id="ARBA00004162"/>
    </source>
</evidence>
<dbReference type="GO" id="GO:0005886">
    <property type="term" value="C:plasma membrane"/>
    <property type="evidence" value="ECO:0007669"/>
    <property type="project" value="UniProtKB-SubCell"/>
</dbReference>
<keyword evidence="8" id="KW-1133">Transmembrane helix</keyword>
<keyword evidence="7 10" id="KW-0283">Flagellar rotation</keyword>
<gene>
    <name evidence="11" type="ORF">GCM10007067_29980</name>
</gene>
<evidence type="ECO:0000256" key="4">
    <source>
        <dbReference type="ARBA" id="ARBA00022475"/>
    </source>
</evidence>
<evidence type="ECO:0000313" key="11">
    <source>
        <dbReference type="EMBL" id="GHA90217.1"/>
    </source>
</evidence>
<keyword evidence="5 10" id="KW-0145">Chemotaxis</keyword>
<reference evidence="11" key="1">
    <citation type="journal article" date="2014" name="Int. J. Syst. Evol. Microbiol.">
        <title>Complete genome sequence of Corynebacterium casei LMG S-19264T (=DSM 44701T), isolated from a smear-ripened cheese.</title>
        <authorList>
            <consortium name="US DOE Joint Genome Institute (JGI-PGF)"/>
            <person name="Walter F."/>
            <person name="Albersmeier A."/>
            <person name="Kalinowski J."/>
            <person name="Ruckert C."/>
        </authorList>
    </citation>
    <scope>NUCLEOTIDE SEQUENCE</scope>
    <source>
        <strain evidence="11">KCTC 23077</strain>
    </source>
</reference>
<accession>A0A918T3G3</accession>
<keyword evidence="9 10" id="KW-0472">Membrane</keyword>
<name>A0A918T3G3_9GAMM</name>
<protein>
    <recommendedName>
        <fullName evidence="10">Flagellar protein FliL</fullName>
    </recommendedName>
</protein>
<proteinExistence type="inferred from homology"/>
<comment type="function">
    <text evidence="1 10">Controls the rotational direction of flagella during chemotaxis.</text>
</comment>
<evidence type="ECO:0000256" key="9">
    <source>
        <dbReference type="ARBA" id="ARBA00023136"/>
    </source>
</evidence>
<dbReference type="AlphaFoldDB" id="A0A918T3G3"/>
<dbReference type="PANTHER" id="PTHR35091">
    <property type="entry name" value="FLAGELLAR PROTEIN FLIL"/>
    <property type="match status" value="1"/>
</dbReference>
<evidence type="ECO:0000256" key="7">
    <source>
        <dbReference type="ARBA" id="ARBA00022779"/>
    </source>
</evidence>
<evidence type="ECO:0000256" key="5">
    <source>
        <dbReference type="ARBA" id="ARBA00022500"/>
    </source>
</evidence>
<dbReference type="PANTHER" id="PTHR35091:SF2">
    <property type="entry name" value="FLAGELLAR PROTEIN FLIL"/>
    <property type="match status" value="1"/>
</dbReference>
<keyword evidence="4" id="KW-1003">Cell membrane</keyword>
<evidence type="ECO:0000256" key="6">
    <source>
        <dbReference type="ARBA" id="ARBA00022692"/>
    </source>
</evidence>
<keyword evidence="12" id="KW-1185">Reference proteome</keyword>
<keyword evidence="6" id="KW-0812">Transmembrane</keyword>
<comment type="subcellular location">
    <subcellularLocation>
        <location evidence="10">Cell inner membrane</location>
    </subcellularLocation>
    <subcellularLocation>
        <location evidence="2">Cell membrane</location>
        <topology evidence="2">Single-pass membrane protein</topology>
    </subcellularLocation>
</comment>
<reference evidence="11" key="2">
    <citation type="submission" date="2020-09" db="EMBL/GenBank/DDBJ databases">
        <authorList>
            <person name="Sun Q."/>
            <person name="Kim S."/>
        </authorList>
    </citation>
    <scope>NUCLEOTIDE SEQUENCE</scope>
    <source>
        <strain evidence="11">KCTC 23077</strain>
    </source>
</reference>
<keyword evidence="10" id="KW-0997">Cell inner membrane</keyword>
<dbReference type="GO" id="GO:0009425">
    <property type="term" value="C:bacterial-type flagellum basal body"/>
    <property type="evidence" value="ECO:0007669"/>
    <property type="project" value="InterPro"/>
</dbReference>
<evidence type="ECO:0000256" key="10">
    <source>
        <dbReference type="RuleBase" id="RU364125"/>
    </source>
</evidence>
<dbReference type="Pfam" id="PF03748">
    <property type="entry name" value="FliL"/>
    <property type="match status" value="1"/>
</dbReference>
<evidence type="ECO:0000256" key="1">
    <source>
        <dbReference type="ARBA" id="ARBA00002254"/>
    </source>
</evidence>
<organism evidence="11 12">
    <name type="scientific">Cognatilysobacter bugurensis</name>
    <dbReference type="NCBI Taxonomy" id="543356"/>
    <lineage>
        <taxon>Bacteria</taxon>
        <taxon>Pseudomonadati</taxon>
        <taxon>Pseudomonadota</taxon>
        <taxon>Gammaproteobacteria</taxon>
        <taxon>Lysobacterales</taxon>
        <taxon>Lysobacteraceae</taxon>
        <taxon>Cognatilysobacter</taxon>
    </lineage>
</organism>
<dbReference type="GO" id="GO:0071978">
    <property type="term" value="P:bacterial-type flagellum-dependent swarming motility"/>
    <property type="evidence" value="ECO:0007669"/>
    <property type="project" value="TreeGrafter"/>
</dbReference>
<evidence type="ECO:0000256" key="3">
    <source>
        <dbReference type="ARBA" id="ARBA00008281"/>
    </source>
</evidence>
<dbReference type="GO" id="GO:0006935">
    <property type="term" value="P:chemotaxis"/>
    <property type="evidence" value="ECO:0007669"/>
    <property type="project" value="UniProtKB-KW"/>
</dbReference>
<dbReference type="InterPro" id="IPR005503">
    <property type="entry name" value="FliL"/>
</dbReference>
<evidence type="ECO:0000256" key="8">
    <source>
        <dbReference type="ARBA" id="ARBA00022989"/>
    </source>
</evidence>
<comment type="similarity">
    <text evidence="3 10">Belongs to the FliL family.</text>
</comment>
<dbReference type="Proteomes" id="UP000646426">
    <property type="component" value="Unassembled WGS sequence"/>
</dbReference>
<comment type="caution">
    <text evidence="11">The sequence shown here is derived from an EMBL/GenBank/DDBJ whole genome shotgun (WGS) entry which is preliminary data.</text>
</comment>
<dbReference type="EMBL" id="BMYD01000008">
    <property type="protein sequence ID" value="GHA90217.1"/>
    <property type="molecule type" value="Genomic_DNA"/>
</dbReference>
<evidence type="ECO:0000313" key="12">
    <source>
        <dbReference type="Proteomes" id="UP000646426"/>
    </source>
</evidence>
<sequence>MLLIAVGAVALLAGGGAGGYFVFASRAEAAATPVVPPALYHAMTPAFVVNLADNESSRYLQADVQLMTRDPETVAALELHAPAIRNRMLFLLGSQVSATINDRAGKEKLQKLALTEVRAVLKAEKAPDKVDALYFTSLVIQ</sequence>